<proteinExistence type="predicted"/>
<organism evidence="2 3">
    <name type="scientific">Fusarium piperis</name>
    <dbReference type="NCBI Taxonomy" id="1435070"/>
    <lineage>
        <taxon>Eukaryota</taxon>
        <taxon>Fungi</taxon>
        <taxon>Dikarya</taxon>
        <taxon>Ascomycota</taxon>
        <taxon>Pezizomycotina</taxon>
        <taxon>Sordariomycetes</taxon>
        <taxon>Hypocreomycetidae</taxon>
        <taxon>Hypocreales</taxon>
        <taxon>Nectriaceae</taxon>
        <taxon>Fusarium</taxon>
        <taxon>Fusarium solani species complex</taxon>
    </lineage>
</organism>
<sequence>MLFPFPAGEVKYGREALDVAGNQNAHSMTIALRAVVQVFQLAGRESEAHREILGFSFSHDNQNVRVYGHYAEANETDVQYYRHDIRKYNITMLIYLQWMPEHDLDELEQAPSDVSATIVSLMDLASSQLAH</sequence>
<protein>
    <recommendedName>
        <fullName evidence="1">DUF7924 domain-containing protein</fullName>
    </recommendedName>
</protein>
<evidence type="ECO:0000313" key="3">
    <source>
        <dbReference type="Proteomes" id="UP001140502"/>
    </source>
</evidence>
<evidence type="ECO:0000313" key="2">
    <source>
        <dbReference type="EMBL" id="KAJ4308468.1"/>
    </source>
</evidence>
<dbReference type="Pfam" id="PF25545">
    <property type="entry name" value="DUF7924"/>
    <property type="match status" value="1"/>
</dbReference>
<dbReference type="OrthoDB" id="5132737at2759"/>
<feature type="domain" description="DUF7924" evidence="1">
    <location>
        <begin position="1"/>
        <end position="92"/>
    </location>
</feature>
<accession>A0A9W8W3U1</accession>
<dbReference type="EMBL" id="JAPEUR010000526">
    <property type="protein sequence ID" value="KAJ4308468.1"/>
    <property type="molecule type" value="Genomic_DNA"/>
</dbReference>
<dbReference type="Proteomes" id="UP001140502">
    <property type="component" value="Unassembled WGS sequence"/>
</dbReference>
<dbReference type="PANTHER" id="PTHR42470">
    <property type="entry name" value="VAST DOMAIN-CONTAINING PROTEIN"/>
    <property type="match status" value="1"/>
</dbReference>
<comment type="caution">
    <text evidence="2">The sequence shown here is derived from an EMBL/GenBank/DDBJ whole genome shotgun (WGS) entry which is preliminary data.</text>
</comment>
<gene>
    <name evidence="2" type="ORF">N0V84_012084</name>
</gene>
<keyword evidence="3" id="KW-1185">Reference proteome</keyword>
<evidence type="ECO:0000259" key="1">
    <source>
        <dbReference type="Pfam" id="PF25545"/>
    </source>
</evidence>
<name>A0A9W8W3U1_9HYPO</name>
<reference evidence="2" key="1">
    <citation type="submission" date="2022-10" db="EMBL/GenBank/DDBJ databases">
        <title>Tapping the CABI collections for fungal endophytes: first genome assemblies for Collariella, Neodidymelliopsis, Ascochyta clinopodiicola, Didymella pomorum, Didymosphaeria variabile, Neocosmospora piperis and Neocucurbitaria cava.</title>
        <authorList>
            <person name="Hill R."/>
        </authorList>
    </citation>
    <scope>NUCLEOTIDE SEQUENCE</scope>
    <source>
        <strain evidence="2">IMI 366586</strain>
    </source>
</reference>
<dbReference type="PANTHER" id="PTHR42470:SF2">
    <property type="match status" value="1"/>
</dbReference>
<dbReference type="AlphaFoldDB" id="A0A9W8W3U1"/>
<dbReference type="InterPro" id="IPR057684">
    <property type="entry name" value="DUF7924"/>
</dbReference>